<feature type="domain" description="ABC transmembrane type-2" evidence="7">
    <location>
        <begin position="37"/>
        <end position="271"/>
    </location>
</feature>
<feature type="transmembrane region" description="Helical" evidence="6">
    <location>
        <begin position="153"/>
        <end position="177"/>
    </location>
</feature>
<dbReference type="GO" id="GO:0043190">
    <property type="term" value="C:ATP-binding cassette (ABC) transporter complex"/>
    <property type="evidence" value="ECO:0007669"/>
    <property type="project" value="InterPro"/>
</dbReference>
<comment type="caution">
    <text evidence="8">The sequence shown here is derived from an EMBL/GenBank/DDBJ whole genome shotgun (WGS) entry which is preliminary data.</text>
</comment>
<feature type="transmembrane region" description="Helical" evidence="6">
    <location>
        <begin position="124"/>
        <end position="141"/>
    </location>
</feature>
<reference evidence="8 9" key="1">
    <citation type="submission" date="2019-11" db="EMBL/GenBank/DDBJ databases">
        <authorList>
            <person name="Li X.-J."/>
            <person name="Feng X.-M."/>
        </authorList>
    </citation>
    <scope>NUCLEOTIDE SEQUENCE [LARGE SCALE GENOMIC DNA]</scope>
    <source>
        <strain evidence="8 9">XMNu-373</strain>
    </source>
</reference>
<dbReference type="Pfam" id="PF01061">
    <property type="entry name" value="ABC2_membrane"/>
    <property type="match status" value="1"/>
</dbReference>
<dbReference type="InterPro" id="IPR000412">
    <property type="entry name" value="ABC_2_transport"/>
</dbReference>
<feature type="transmembrane region" description="Helical" evidence="6">
    <location>
        <begin position="184"/>
        <end position="201"/>
    </location>
</feature>
<feature type="transmembrane region" description="Helical" evidence="6">
    <location>
        <begin position="72"/>
        <end position="94"/>
    </location>
</feature>
<evidence type="ECO:0000256" key="2">
    <source>
        <dbReference type="ARBA" id="ARBA00022692"/>
    </source>
</evidence>
<evidence type="ECO:0000259" key="7">
    <source>
        <dbReference type="PROSITE" id="PS51012"/>
    </source>
</evidence>
<evidence type="ECO:0000313" key="9">
    <source>
        <dbReference type="Proteomes" id="UP000460435"/>
    </source>
</evidence>
<dbReference type="InterPro" id="IPR013525">
    <property type="entry name" value="ABC2_TM"/>
</dbReference>
<keyword evidence="6" id="KW-0813">Transport</keyword>
<dbReference type="PROSITE" id="PS51012">
    <property type="entry name" value="ABC_TM2"/>
    <property type="match status" value="1"/>
</dbReference>
<proteinExistence type="inferred from homology"/>
<comment type="similarity">
    <text evidence="6">Belongs to the ABC-2 integral membrane protein family.</text>
</comment>
<dbReference type="PANTHER" id="PTHR43229:SF2">
    <property type="entry name" value="NODULATION PROTEIN J"/>
    <property type="match status" value="1"/>
</dbReference>
<evidence type="ECO:0000256" key="3">
    <source>
        <dbReference type="ARBA" id="ARBA00022989"/>
    </source>
</evidence>
<dbReference type="PIRSF" id="PIRSF006648">
    <property type="entry name" value="DrrB"/>
    <property type="match status" value="1"/>
</dbReference>
<evidence type="ECO:0000256" key="6">
    <source>
        <dbReference type="RuleBase" id="RU361157"/>
    </source>
</evidence>
<evidence type="ECO:0000256" key="5">
    <source>
        <dbReference type="ARBA" id="ARBA00023251"/>
    </source>
</evidence>
<evidence type="ECO:0000313" key="8">
    <source>
        <dbReference type="EMBL" id="NDL58259.1"/>
    </source>
</evidence>
<dbReference type="EMBL" id="WLZY01000004">
    <property type="protein sequence ID" value="NDL58259.1"/>
    <property type="molecule type" value="Genomic_DNA"/>
</dbReference>
<dbReference type="Proteomes" id="UP000460435">
    <property type="component" value="Unassembled WGS sequence"/>
</dbReference>
<feature type="transmembrane region" description="Helical" evidence="6">
    <location>
        <begin position="39"/>
        <end position="60"/>
    </location>
</feature>
<sequence>MSSIVIPRTRPARLRAALSDSKTMTRRNLVYWSRSPEEIIGGLAFPLVSVLLFGYVFGSAMTVPGDADYREYLLPGLFGMTMVFGLVTTIGAVVTDRDRGVTDRFMAMPIASSAILIGRSGSDTIRASADLVVLIGCGYLVGWRSHGTVWETLAAVGLLLLLRFALIWVGIYIGLVLRSPDSATVLYPLILPFAMVANTFVPPAMMPGWLGTVAEANPMSSTVAATRELFGNPAVPGESWIAQHPLPLAILWPLVLLAVFFPLAVHRYRRARH</sequence>
<feature type="transmembrane region" description="Helical" evidence="6">
    <location>
        <begin position="246"/>
        <end position="265"/>
    </location>
</feature>
<keyword evidence="3 6" id="KW-1133">Transmembrane helix</keyword>
<dbReference type="GO" id="GO:0046677">
    <property type="term" value="P:response to antibiotic"/>
    <property type="evidence" value="ECO:0007669"/>
    <property type="project" value="UniProtKB-KW"/>
</dbReference>
<keyword evidence="6" id="KW-1003">Cell membrane</keyword>
<dbReference type="InterPro" id="IPR047817">
    <property type="entry name" value="ABC2_TM_bact-type"/>
</dbReference>
<keyword evidence="4 6" id="KW-0472">Membrane</keyword>
<dbReference type="AlphaFoldDB" id="A0A7K3M4M0"/>
<accession>A0A7K3M4M0</accession>
<evidence type="ECO:0000256" key="4">
    <source>
        <dbReference type="ARBA" id="ARBA00023136"/>
    </source>
</evidence>
<protein>
    <recommendedName>
        <fullName evidence="6">Transport permease protein</fullName>
    </recommendedName>
</protein>
<name>A0A7K3M4M0_9ACTN</name>
<keyword evidence="9" id="KW-1185">Reference proteome</keyword>
<keyword evidence="5" id="KW-0046">Antibiotic resistance</keyword>
<dbReference type="GO" id="GO:0140359">
    <property type="term" value="F:ABC-type transporter activity"/>
    <property type="evidence" value="ECO:0007669"/>
    <property type="project" value="InterPro"/>
</dbReference>
<gene>
    <name evidence="8" type="ORF">F7O44_14380</name>
</gene>
<dbReference type="RefSeq" id="WP_162450929.1">
    <property type="nucleotide sequence ID" value="NZ_WLZY01000004.1"/>
</dbReference>
<comment type="subcellular location">
    <subcellularLocation>
        <location evidence="6">Cell membrane</location>
        <topology evidence="6">Multi-pass membrane protein</topology>
    </subcellularLocation>
    <subcellularLocation>
        <location evidence="1">Membrane</location>
        <topology evidence="1">Multi-pass membrane protein</topology>
    </subcellularLocation>
</comment>
<keyword evidence="2 6" id="KW-0812">Transmembrane</keyword>
<organism evidence="8 9">
    <name type="scientific">Phytoactinopolyspora mesophila</name>
    <dbReference type="NCBI Taxonomy" id="2650750"/>
    <lineage>
        <taxon>Bacteria</taxon>
        <taxon>Bacillati</taxon>
        <taxon>Actinomycetota</taxon>
        <taxon>Actinomycetes</taxon>
        <taxon>Jiangellales</taxon>
        <taxon>Jiangellaceae</taxon>
        <taxon>Phytoactinopolyspora</taxon>
    </lineage>
</organism>
<dbReference type="InterPro" id="IPR051784">
    <property type="entry name" value="Nod_factor_ABC_transporter"/>
</dbReference>
<dbReference type="PANTHER" id="PTHR43229">
    <property type="entry name" value="NODULATION PROTEIN J"/>
    <property type="match status" value="1"/>
</dbReference>
<evidence type="ECO:0000256" key="1">
    <source>
        <dbReference type="ARBA" id="ARBA00004141"/>
    </source>
</evidence>